<dbReference type="AlphaFoldDB" id="M1DJS9"/>
<feature type="region of interest" description="Disordered" evidence="2">
    <location>
        <begin position="165"/>
        <end position="246"/>
    </location>
</feature>
<evidence type="ECO:0000313" key="4">
    <source>
        <dbReference type="Proteomes" id="UP000011115"/>
    </source>
</evidence>
<organism evidence="3 4">
    <name type="scientific">Solanum tuberosum</name>
    <name type="common">Potato</name>
    <dbReference type="NCBI Taxonomy" id="4113"/>
    <lineage>
        <taxon>Eukaryota</taxon>
        <taxon>Viridiplantae</taxon>
        <taxon>Streptophyta</taxon>
        <taxon>Embryophyta</taxon>
        <taxon>Tracheophyta</taxon>
        <taxon>Spermatophyta</taxon>
        <taxon>Magnoliopsida</taxon>
        <taxon>eudicotyledons</taxon>
        <taxon>Gunneridae</taxon>
        <taxon>Pentapetalae</taxon>
        <taxon>asterids</taxon>
        <taxon>lamiids</taxon>
        <taxon>Solanales</taxon>
        <taxon>Solanaceae</taxon>
        <taxon>Solanoideae</taxon>
        <taxon>Solaneae</taxon>
        <taxon>Solanum</taxon>
    </lineage>
</organism>
<evidence type="ECO:0000256" key="1">
    <source>
        <dbReference type="SAM" id="Coils"/>
    </source>
</evidence>
<proteinExistence type="predicted"/>
<keyword evidence="1" id="KW-0175">Coiled coil</keyword>
<dbReference type="EnsemblPlants" id="PGSC0003DMT400090161">
    <property type="protein sequence ID" value="PGSC0003DMT400090161"/>
    <property type="gene ID" value="PGSC0003DMG400039732"/>
</dbReference>
<feature type="coiled-coil region" evidence="1">
    <location>
        <begin position="32"/>
        <end position="75"/>
    </location>
</feature>
<dbReference type="Gramene" id="PGSC0003DMT400090161">
    <property type="protein sequence ID" value="PGSC0003DMT400090161"/>
    <property type="gene ID" value="PGSC0003DMG400039732"/>
</dbReference>
<feature type="compositionally biased region" description="Polar residues" evidence="2">
    <location>
        <begin position="165"/>
        <end position="175"/>
    </location>
</feature>
<dbReference type="Proteomes" id="UP000011115">
    <property type="component" value="Unassembled WGS sequence"/>
</dbReference>
<keyword evidence="4" id="KW-1185">Reference proteome</keyword>
<name>M1DJS9_SOLTU</name>
<evidence type="ECO:0000313" key="3">
    <source>
        <dbReference type="EnsemblPlants" id="PGSC0003DMT400090161"/>
    </source>
</evidence>
<protein>
    <submittedName>
        <fullName evidence="3">Uncharacterized protein</fullName>
    </submittedName>
</protein>
<reference evidence="3" key="2">
    <citation type="submission" date="2015-06" db="UniProtKB">
        <authorList>
            <consortium name="EnsemblPlants"/>
        </authorList>
    </citation>
    <scope>IDENTIFICATION</scope>
    <source>
        <strain evidence="3">DM1-3 516 R44</strain>
    </source>
</reference>
<reference evidence="4" key="1">
    <citation type="journal article" date="2011" name="Nature">
        <title>Genome sequence and analysis of the tuber crop potato.</title>
        <authorList>
            <consortium name="The Potato Genome Sequencing Consortium"/>
        </authorList>
    </citation>
    <scope>NUCLEOTIDE SEQUENCE [LARGE SCALE GENOMIC DNA]</scope>
    <source>
        <strain evidence="4">cv. DM1-3 516 R44</strain>
    </source>
</reference>
<dbReference type="HOGENOM" id="CLU_029307_3_1_1"/>
<dbReference type="PaxDb" id="4113-PGSC0003DMT400090161"/>
<evidence type="ECO:0000256" key="2">
    <source>
        <dbReference type="SAM" id="MobiDB-lite"/>
    </source>
</evidence>
<feature type="compositionally biased region" description="Polar residues" evidence="2">
    <location>
        <begin position="190"/>
        <end position="203"/>
    </location>
</feature>
<dbReference type="InParanoid" id="M1DJS9"/>
<accession>M1DJS9</accession>
<sequence>MALLDYFYRSLCPGNKRLVDQLLPRGLAKQSYVKAARLLNQMAKTHQELENDFMLAALMTQIDKLAKKMVKIEVQYKRKDKYIPSNERRSPKDNEIKCLVGMLSIILGKVKVWRFGEIIFGELIVPFSEMSNKLAITMKTAVWTLTLTKGSVKLGITLSEDATASKNKATKLSTTGGQGKGKDKIVELSDASSDSTGFYTNDPRTYDSESMGSKEDELIEAQRNDLRSKKLNDPSRIRNPRSTTSTTLVPQQAIVLAPQYKAAYINQRIDQSLRGCEQSLRKNDCP</sequence>
<feature type="compositionally biased region" description="Basic and acidic residues" evidence="2">
    <location>
        <begin position="204"/>
        <end position="236"/>
    </location>
</feature>